<dbReference type="EMBL" id="JAGYWB010000018">
    <property type="protein sequence ID" value="KAI0492720.1"/>
    <property type="molecule type" value="Genomic_DNA"/>
</dbReference>
<evidence type="ECO:0008006" key="4">
    <source>
        <dbReference type="Google" id="ProtNLM"/>
    </source>
</evidence>
<proteinExistence type="predicted"/>
<evidence type="ECO:0000256" key="1">
    <source>
        <dbReference type="SAM" id="MobiDB-lite"/>
    </source>
</evidence>
<keyword evidence="3" id="KW-1185">Reference proteome</keyword>
<dbReference type="Proteomes" id="UP000829196">
    <property type="component" value="Unassembled WGS sequence"/>
</dbReference>
<dbReference type="OrthoDB" id="912875at2759"/>
<name>A0A8T3A957_DENNO</name>
<organism evidence="2 3">
    <name type="scientific">Dendrobium nobile</name>
    <name type="common">Orchid</name>
    <dbReference type="NCBI Taxonomy" id="94219"/>
    <lineage>
        <taxon>Eukaryota</taxon>
        <taxon>Viridiplantae</taxon>
        <taxon>Streptophyta</taxon>
        <taxon>Embryophyta</taxon>
        <taxon>Tracheophyta</taxon>
        <taxon>Spermatophyta</taxon>
        <taxon>Magnoliopsida</taxon>
        <taxon>Liliopsida</taxon>
        <taxon>Asparagales</taxon>
        <taxon>Orchidaceae</taxon>
        <taxon>Epidendroideae</taxon>
        <taxon>Malaxideae</taxon>
        <taxon>Dendrobiinae</taxon>
        <taxon>Dendrobium</taxon>
    </lineage>
</organism>
<comment type="caution">
    <text evidence="2">The sequence shown here is derived from an EMBL/GenBank/DDBJ whole genome shotgun (WGS) entry which is preliminary data.</text>
</comment>
<protein>
    <recommendedName>
        <fullName evidence="4">Mitochondrial protein</fullName>
    </recommendedName>
</protein>
<reference evidence="2" key="1">
    <citation type="journal article" date="2022" name="Front. Genet.">
        <title>Chromosome-Scale Assembly of the Dendrobium nobile Genome Provides Insights Into the Molecular Mechanism of the Biosynthesis of the Medicinal Active Ingredient of Dendrobium.</title>
        <authorList>
            <person name="Xu Q."/>
            <person name="Niu S.-C."/>
            <person name="Li K.-L."/>
            <person name="Zheng P.-J."/>
            <person name="Zhang X.-J."/>
            <person name="Jia Y."/>
            <person name="Liu Y."/>
            <person name="Niu Y.-X."/>
            <person name="Yu L.-H."/>
            <person name="Chen D.-F."/>
            <person name="Zhang G.-Q."/>
        </authorList>
    </citation>
    <scope>NUCLEOTIDE SEQUENCE</scope>
    <source>
        <tissue evidence="2">Leaf</tissue>
    </source>
</reference>
<evidence type="ECO:0000313" key="3">
    <source>
        <dbReference type="Proteomes" id="UP000829196"/>
    </source>
</evidence>
<sequence>MTEPLNSTANSQNAPLHSNHTLSQHPMQMRLCSGISKAKPIFDLSVVPSSQLTPNNFTEASKHAHWRNAMSTEYLALQKQGTWSLVPAPPDKAILGSKWTFRTKLNSNNEVTQYKARLVA</sequence>
<gene>
    <name evidence="2" type="ORF">KFK09_026996</name>
</gene>
<feature type="region of interest" description="Disordered" evidence="1">
    <location>
        <begin position="1"/>
        <end position="25"/>
    </location>
</feature>
<dbReference type="AlphaFoldDB" id="A0A8T3A957"/>
<evidence type="ECO:0000313" key="2">
    <source>
        <dbReference type="EMBL" id="KAI0492720.1"/>
    </source>
</evidence>
<accession>A0A8T3A957</accession>